<dbReference type="InterPro" id="IPR012340">
    <property type="entry name" value="NA-bd_OB-fold"/>
</dbReference>
<dbReference type="AlphaFoldDB" id="A0A5B8RH25"/>
<dbReference type="PANTHER" id="PTHR34075">
    <property type="entry name" value="BLR3430 PROTEIN"/>
    <property type="match status" value="1"/>
</dbReference>
<dbReference type="Pfam" id="PF12172">
    <property type="entry name" value="zf-ChsH2"/>
    <property type="match status" value="1"/>
</dbReference>
<dbReference type="SUPFAM" id="SSF50249">
    <property type="entry name" value="Nucleic acid-binding proteins"/>
    <property type="match status" value="1"/>
</dbReference>
<dbReference type="EMBL" id="MN079172">
    <property type="protein sequence ID" value="QEA06804.1"/>
    <property type="molecule type" value="Genomic_DNA"/>
</dbReference>
<sequence length="382" mass="38644">MSILPPRQRGPLGRRFTAGAARGRLELPVCGDCGRIQYPPREVCGHCLSEALAWRPVAGAGTLLAVTRLHHSNEPYFAARLPLRLGTVSLGEGAQALAYLAGRAAPGETMDVRAVLDRGGEGVLVAQATGNDEAEEVRSAMQAFTFDPAGRRIALYAATPSLARAVSRALRDAGAAAVVRLDADPGAAGPEPGEVHATVADPYDPVAVRAAAGAVDALVVSGLGAGGAAGLSALPGEAGREAMERAVAVPLALADALREPLAAAGGAVVQLVSVFARAHLPAMGLESALQATALSATEGLRARGHAAGVRVLTVFAGPFGGPDGLALPAAPPGRLARGVVTALASGVEESAADPVAEDILAKWRDEPKALERELAAMGEADQ</sequence>
<evidence type="ECO:0000259" key="1">
    <source>
        <dbReference type="Pfam" id="PF12172"/>
    </source>
</evidence>
<name>A0A5B8RH25_9ZZZZ</name>
<reference evidence="2" key="1">
    <citation type="submission" date="2019-06" db="EMBL/GenBank/DDBJ databases">
        <authorList>
            <person name="Murdoch R.W."/>
            <person name="Fathepure B."/>
        </authorList>
    </citation>
    <scope>NUCLEOTIDE SEQUENCE</scope>
</reference>
<dbReference type="PANTHER" id="PTHR34075:SF5">
    <property type="entry name" value="BLR3430 PROTEIN"/>
    <property type="match status" value="1"/>
</dbReference>
<dbReference type="InterPro" id="IPR022002">
    <property type="entry name" value="ChsH2_Znr"/>
</dbReference>
<dbReference type="InterPro" id="IPR052513">
    <property type="entry name" value="Thioester_dehydratase-like"/>
</dbReference>
<dbReference type="SUPFAM" id="SSF51735">
    <property type="entry name" value="NAD(P)-binding Rossmann-fold domains"/>
    <property type="match status" value="1"/>
</dbReference>
<evidence type="ECO:0000313" key="2">
    <source>
        <dbReference type="EMBL" id="QEA06804.1"/>
    </source>
</evidence>
<feature type="domain" description="ChsH2 rubredoxin-like zinc ribbon" evidence="1">
    <location>
        <begin position="18"/>
        <end position="52"/>
    </location>
</feature>
<dbReference type="InterPro" id="IPR036291">
    <property type="entry name" value="NAD(P)-bd_dom_sf"/>
</dbReference>
<accession>A0A5B8RH25</accession>
<dbReference type="Gene3D" id="6.10.30.10">
    <property type="match status" value="1"/>
</dbReference>
<proteinExistence type="predicted"/>
<gene>
    <name evidence="2" type="ORF">KBTEX_03145</name>
</gene>
<dbReference type="Gene3D" id="3.40.50.720">
    <property type="entry name" value="NAD(P)-binding Rossmann-like Domain"/>
    <property type="match status" value="1"/>
</dbReference>
<protein>
    <recommendedName>
        <fullName evidence="1">ChsH2 rubredoxin-like zinc ribbon domain-containing protein</fullName>
    </recommendedName>
</protein>
<organism evidence="2">
    <name type="scientific">uncultured organism</name>
    <dbReference type="NCBI Taxonomy" id="155900"/>
    <lineage>
        <taxon>unclassified sequences</taxon>
        <taxon>environmental samples</taxon>
    </lineage>
</organism>